<evidence type="ECO:0000313" key="1">
    <source>
        <dbReference type="EMBL" id="MED6135981.1"/>
    </source>
</evidence>
<dbReference type="EMBL" id="JASCZI010060784">
    <property type="protein sequence ID" value="MED6135981.1"/>
    <property type="molecule type" value="Genomic_DNA"/>
</dbReference>
<sequence length="132" mass="14739">MLAKYVQNGNILDLHSPSRVSGTWQGILKALVKLKDEELPFLHIPDTNLLLSDLWWNGTWHLDGLFTALPDSLRQLVLSINLDVQGNHVKGWVWKSNSSHVYSTKDAWVGPSDVCSRCAASAETVAYCFFLG</sequence>
<keyword evidence="2" id="KW-1185">Reference proteome</keyword>
<name>A0ABU6SHW5_9FABA</name>
<dbReference type="Proteomes" id="UP001341840">
    <property type="component" value="Unassembled WGS sequence"/>
</dbReference>
<comment type="caution">
    <text evidence="1">The sequence shown here is derived from an EMBL/GenBank/DDBJ whole genome shotgun (WGS) entry which is preliminary data.</text>
</comment>
<protein>
    <submittedName>
        <fullName evidence="1">Uncharacterized protein</fullName>
    </submittedName>
</protein>
<gene>
    <name evidence="1" type="ORF">PIB30_051733</name>
</gene>
<organism evidence="1 2">
    <name type="scientific">Stylosanthes scabra</name>
    <dbReference type="NCBI Taxonomy" id="79078"/>
    <lineage>
        <taxon>Eukaryota</taxon>
        <taxon>Viridiplantae</taxon>
        <taxon>Streptophyta</taxon>
        <taxon>Embryophyta</taxon>
        <taxon>Tracheophyta</taxon>
        <taxon>Spermatophyta</taxon>
        <taxon>Magnoliopsida</taxon>
        <taxon>eudicotyledons</taxon>
        <taxon>Gunneridae</taxon>
        <taxon>Pentapetalae</taxon>
        <taxon>rosids</taxon>
        <taxon>fabids</taxon>
        <taxon>Fabales</taxon>
        <taxon>Fabaceae</taxon>
        <taxon>Papilionoideae</taxon>
        <taxon>50 kb inversion clade</taxon>
        <taxon>dalbergioids sensu lato</taxon>
        <taxon>Dalbergieae</taxon>
        <taxon>Pterocarpus clade</taxon>
        <taxon>Stylosanthes</taxon>
    </lineage>
</organism>
<proteinExistence type="predicted"/>
<reference evidence="1 2" key="1">
    <citation type="journal article" date="2023" name="Plants (Basel)">
        <title>Bridging the Gap: Combining Genomics and Transcriptomics Approaches to Understand Stylosanthes scabra, an Orphan Legume from the Brazilian Caatinga.</title>
        <authorList>
            <person name="Ferreira-Neto J.R.C."/>
            <person name="da Silva M.D."/>
            <person name="Binneck E."/>
            <person name="de Melo N.F."/>
            <person name="da Silva R.H."/>
            <person name="de Melo A.L.T.M."/>
            <person name="Pandolfi V."/>
            <person name="Bustamante F.O."/>
            <person name="Brasileiro-Vidal A.C."/>
            <person name="Benko-Iseppon A.M."/>
        </authorList>
    </citation>
    <scope>NUCLEOTIDE SEQUENCE [LARGE SCALE GENOMIC DNA]</scope>
    <source>
        <tissue evidence="1">Leaves</tissue>
    </source>
</reference>
<accession>A0ABU6SHW5</accession>
<evidence type="ECO:0000313" key="2">
    <source>
        <dbReference type="Proteomes" id="UP001341840"/>
    </source>
</evidence>